<evidence type="ECO:0000313" key="2">
    <source>
        <dbReference type="Proteomes" id="UP000252182"/>
    </source>
</evidence>
<sequence>MFKPKPFDFMWRSHKIFRLICECPMFFNPTLAEVRQFFYHAWHKSLKNEALAPIESIATHWMRQHPEYHAVLNGPIEALEAAQFPPEAGESNPFLHLSMHLSISEQLSINQPIGIRAAYDKLAQKLDDEHAAQHVVMECLGQVLWQAQRDKREPDSAAYIDLILRASS</sequence>
<gene>
    <name evidence="1" type="ORF">DTO96_102457</name>
</gene>
<protein>
    <recommendedName>
        <fullName evidence="3">DUF1841 domain-containing protein</fullName>
    </recommendedName>
</protein>
<dbReference type="Pfam" id="PF08897">
    <property type="entry name" value="DUF1841"/>
    <property type="match status" value="1"/>
</dbReference>
<keyword evidence="2" id="KW-1185">Reference proteome</keyword>
<reference evidence="2" key="1">
    <citation type="submission" date="2018-07" db="EMBL/GenBank/DDBJ databases">
        <authorList>
            <person name="Kim H."/>
        </authorList>
    </citation>
    <scope>NUCLEOTIDE SEQUENCE [LARGE SCALE GENOMIC DNA]</scope>
    <source>
        <strain evidence="2">F02</strain>
    </source>
</reference>
<name>A0A345DEB3_9BURK</name>
<organism evidence="1 2">
    <name type="scientific">Ephemeroptericola cinctiostellae</name>
    <dbReference type="NCBI Taxonomy" id="2268024"/>
    <lineage>
        <taxon>Bacteria</taxon>
        <taxon>Pseudomonadati</taxon>
        <taxon>Pseudomonadota</taxon>
        <taxon>Betaproteobacteria</taxon>
        <taxon>Burkholderiales</taxon>
        <taxon>Burkholderiaceae</taxon>
        <taxon>Ephemeroptericola</taxon>
    </lineage>
</organism>
<dbReference type="EMBL" id="CP031124">
    <property type="protein sequence ID" value="AXF86701.1"/>
    <property type="molecule type" value="Genomic_DNA"/>
</dbReference>
<evidence type="ECO:0008006" key="3">
    <source>
        <dbReference type="Google" id="ProtNLM"/>
    </source>
</evidence>
<evidence type="ECO:0000313" key="1">
    <source>
        <dbReference type="EMBL" id="AXF86701.1"/>
    </source>
</evidence>
<dbReference type="Proteomes" id="UP000252182">
    <property type="component" value="Chromosome"/>
</dbReference>
<dbReference type="AlphaFoldDB" id="A0A345DEB3"/>
<dbReference type="InterPro" id="IPR014993">
    <property type="entry name" value="DUF1841"/>
</dbReference>
<accession>A0A345DEB3</accession>
<dbReference type="KEGG" id="hyf:DTO96_102457"/>
<proteinExistence type="predicted"/>